<keyword evidence="4 5" id="KW-0472">Membrane</keyword>
<feature type="transmembrane region" description="Helical" evidence="5">
    <location>
        <begin position="135"/>
        <end position="156"/>
    </location>
</feature>
<reference evidence="7" key="1">
    <citation type="submission" date="2020-10" db="EMBL/GenBank/DDBJ databases">
        <authorList>
            <person name="Gilroy R."/>
        </authorList>
    </citation>
    <scope>NUCLEOTIDE SEQUENCE</scope>
    <source>
        <strain evidence="7">14700</strain>
    </source>
</reference>
<feature type="transmembrane region" description="Helical" evidence="5">
    <location>
        <begin position="391"/>
        <end position="420"/>
    </location>
</feature>
<keyword evidence="2 5" id="KW-0812">Transmembrane</keyword>
<reference evidence="7" key="2">
    <citation type="journal article" date="2021" name="PeerJ">
        <title>Extensive microbial diversity within the chicken gut microbiome revealed by metagenomics and culture.</title>
        <authorList>
            <person name="Gilroy R."/>
            <person name="Ravi A."/>
            <person name="Getino M."/>
            <person name="Pursley I."/>
            <person name="Horton D.L."/>
            <person name="Alikhan N.F."/>
            <person name="Baker D."/>
            <person name="Gharbi K."/>
            <person name="Hall N."/>
            <person name="Watson M."/>
            <person name="Adriaenssens E.M."/>
            <person name="Foster-Nyarko E."/>
            <person name="Jarju S."/>
            <person name="Secka A."/>
            <person name="Antonio M."/>
            <person name="Oren A."/>
            <person name="Chaudhuri R.R."/>
            <person name="La Ragione R."/>
            <person name="Hildebrand F."/>
            <person name="Pallen M.J."/>
        </authorList>
    </citation>
    <scope>NUCLEOTIDE SEQUENCE</scope>
    <source>
        <strain evidence="7">14700</strain>
    </source>
</reference>
<feature type="domain" description="Integral membrane bound transporter" evidence="6">
    <location>
        <begin position="352"/>
        <end position="473"/>
    </location>
</feature>
<evidence type="ECO:0000256" key="5">
    <source>
        <dbReference type="SAM" id="Phobius"/>
    </source>
</evidence>
<gene>
    <name evidence="7" type="ORF">IAA72_09470</name>
</gene>
<evidence type="ECO:0000256" key="1">
    <source>
        <dbReference type="ARBA" id="ARBA00004141"/>
    </source>
</evidence>
<name>A0A9D9NDW6_9SPIO</name>
<dbReference type="InterPro" id="IPR049453">
    <property type="entry name" value="Memb_transporter_dom"/>
</dbReference>
<feature type="transmembrane region" description="Helical" evidence="5">
    <location>
        <begin position="111"/>
        <end position="129"/>
    </location>
</feature>
<protein>
    <submittedName>
        <fullName evidence="7">FUSC family protein</fullName>
    </submittedName>
</protein>
<evidence type="ECO:0000256" key="2">
    <source>
        <dbReference type="ARBA" id="ARBA00022692"/>
    </source>
</evidence>
<sequence length="640" mass="74567">MAERKIQIIKLSVRKALPVIAFFLSSFFIVYFLFGVHYLLVVPPLAAFFSSWKRKDEKGVRRYIILLIHETILLFLASLGTANIVMMVFLNIAVPFILVFTQSTQFDKRGYYAYMLFFVYISFVPPVNAEDFLRMLAAIWVVTLYMGIVLFLLAVIHRQGPEEKILMKYVLKELSEQTLLLAMPERKEELRLRFSELIYRKTAERQGFSAISTQETKLDDMLSTLLQRYSFMVMDEDWYSELDSQRIAELRRLASFLSETAKSIGTSWQDMQIEAAHEILETMNIPEGRIRIFIRSILHMVDFMLNTASDTELQKRKRINWRNLRHEIAIRLTSEGFELRFASRLAAVMAISGLINYLIPTVNSYWIPLNAFMLLQTSTSESSYYMKTNPIGIIAGCLVEYIVYPFLPGLWGELLFALLMISMMYASKPGSWLYPAFHTCYTLTIALMTLDEPSAIGLRLLYLLIAVIIVFLVNRFFFPILPSSQFRYSIKSLFRLHNDYWNIIRMGLVSETDLSLSVDILSDFHMYYEDASRYLNEHKDVVDAGRLQEAILILWKMFSELEQIHYLVRVKSIQSDETDSVLSLISAIQKDLYPIIRDDDFPELFSKLKLQRQDIAYVIGKYLENAEKLLRYGNIIEIIR</sequence>
<evidence type="ECO:0000256" key="3">
    <source>
        <dbReference type="ARBA" id="ARBA00022989"/>
    </source>
</evidence>
<feature type="transmembrane region" description="Helical" evidence="5">
    <location>
        <begin position="21"/>
        <end position="52"/>
    </location>
</feature>
<evidence type="ECO:0000259" key="6">
    <source>
        <dbReference type="Pfam" id="PF13515"/>
    </source>
</evidence>
<comment type="subcellular location">
    <subcellularLocation>
        <location evidence="1">Membrane</location>
        <topology evidence="1">Multi-pass membrane protein</topology>
    </subcellularLocation>
</comment>
<organism evidence="7 8">
    <name type="scientific">Candidatus Ornithospirochaeta stercoravium</name>
    <dbReference type="NCBI Taxonomy" id="2840897"/>
    <lineage>
        <taxon>Bacteria</taxon>
        <taxon>Pseudomonadati</taxon>
        <taxon>Spirochaetota</taxon>
        <taxon>Spirochaetia</taxon>
        <taxon>Spirochaetales</taxon>
        <taxon>Spirochaetaceae</taxon>
        <taxon>Spirochaetaceae incertae sedis</taxon>
        <taxon>Candidatus Ornithospirochaeta</taxon>
    </lineage>
</organism>
<dbReference type="EMBL" id="JADIMF010000154">
    <property type="protein sequence ID" value="MBO8469996.1"/>
    <property type="molecule type" value="Genomic_DNA"/>
</dbReference>
<evidence type="ECO:0000256" key="4">
    <source>
        <dbReference type="ARBA" id="ARBA00023136"/>
    </source>
</evidence>
<proteinExistence type="predicted"/>
<accession>A0A9D9NDW6</accession>
<dbReference type="Proteomes" id="UP000810292">
    <property type="component" value="Unassembled WGS sequence"/>
</dbReference>
<dbReference type="Pfam" id="PF13515">
    <property type="entry name" value="FUSC_2"/>
    <property type="match status" value="1"/>
</dbReference>
<evidence type="ECO:0000313" key="8">
    <source>
        <dbReference type="Proteomes" id="UP000810292"/>
    </source>
</evidence>
<comment type="caution">
    <text evidence="7">The sequence shown here is derived from an EMBL/GenBank/DDBJ whole genome shotgun (WGS) entry which is preliminary data.</text>
</comment>
<dbReference type="AlphaFoldDB" id="A0A9D9NDW6"/>
<dbReference type="GO" id="GO:0016020">
    <property type="term" value="C:membrane"/>
    <property type="evidence" value="ECO:0007669"/>
    <property type="project" value="UniProtKB-SubCell"/>
</dbReference>
<feature type="transmembrane region" description="Helical" evidence="5">
    <location>
        <begin position="456"/>
        <end position="478"/>
    </location>
</feature>
<keyword evidence="3 5" id="KW-1133">Transmembrane helix</keyword>
<evidence type="ECO:0000313" key="7">
    <source>
        <dbReference type="EMBL" id="MBO8469996.1"/>
    </source>
</evidence>
<feature type="transmembrane region" description="Helical" evidence="5">
    <location>
        <begin position="72"/>
        <end position="99"/>
    </location>
</feature>